<keyword evidence="10" id="KW-1185">Reference proteome</keyword>
<protein>
    <submittedName>
        <fullName evidence="9">ABC transporter permease</fullName>
    </submittedName>
</protein>
<feature type="domain" description="ABC transmembrane type-1" evidence="8">
    <location>
        <begin position="54"/>
        <end position="238"/>
    </location>
</feature>
<dbReference type="RefSeq" id="WP_131018381.1">
    <property type="nucleotide sequence ID" value="NZ_SIRE01000038.1"/>
</dbReference>
<dbReference type="PANTHER" id="PTHR30151:SF20">
    <property type="entry name" value="ABC TRANSPORTER PERMEASE PROTEIN HI_0355-RELATED"/>
    <property type="match status" value="1"/>
</dbReference>
<name>A0A4Q9DEP0_9BACL</name>
<keyword evidence="5 7" id="KW-1133">Transmembrane helix</keyword>
<evidence type="ECO:0000256" key="2">
    <source>
        <dbReference type="ARBA" id="ARBA00022448"/>
    </source>
</evidence>
<evidence type="ECO:0000256" key="6">
    <source>
        <dbReference type="ARBA" id="ARBA00023136"/>
    </source>
</evidence>
<dbReference type="InterPro" id="IPR035906">
    <property type="entry name" value="MetI-like_sf"/>
</dbReference>
<evidence type="ECO:0000313" key="9">
    <source>
        <dbReference type="EMBL" id="TBL69362.1"/>
    </source>
</evidence>
<dbReference type="Gene3D" id="1.10.3720.10">
    <property type="entry name" value="MetI-like"/>
    <property type="match status" value="1"/>
</dbReference>
<dbReference type="GO" id="GO:0055085">
    <property type="term" value="P:transmembrane transport"/>
    <property type="evidence" value="ECO:0007669"/>
    <property type="project" value="InterPro"/>
</dbReference>
<comment type="caution">
    <text evidence="9">The sequence shown here is derived from an EMBL/GenBank/DDBJ whole genome shotgun (WGS) entry which is preliminary data.</text>
</comment>
<evidence type="ECO:0000256" key="1">
    <source>
        <dbReference type="ARBA" id="ARBA00004651"/>
    </source>
</evidence>
<dbReference type="Proteomes" id="UP000293142">
    <property type="component" value="Unassembled WGS sequence"/>
</dbReference>
<evidence type="ECO:0000313" key="10">
    <source>
        <dbReference type="Proteomes" id="UP000293142"/>
    </source>
</evidence>
<dbReference type="SUPFAM" id="SSF161098">
    <property type="entry name" value="MetI-like"/>
    <property type="match status" value="1"/>
</dbReference>
<comment type="subcellular location">
    <subcellularLocation>
        <location evidence="1 7">Cell membrane</location>
        <topology evidence="1 7">Multi-pass membrane protein</topology>
    </subcellularLocation>
</comment>
<dbReference type="GO" id="GO:0005886">
    <property type="term" value="C:plasma membrane"/>
    <property type="evidence" value="ECO:0007669"/>
    <property type="project" value="UniProtKB-SubCell"/>
</dbReference>
<evidence type="ECO:0000259" key="8">
    <source>
        <dbReference type="PROSITE" id="PS50928"/>
    </source>
</evidence>
<feature type="transmembrane region" description="Helical" evidence="7">
    <location>
        <begin position="177"/>
        <end position="199"/>
    </location>
</feature>
<proteinExistence type="inferred from homology"/>
<gene>
    <name evidence="9" type="ORF">EYB31_35830</name>
</gene>
<keyword evidence="6 7" id="KW-0472">Membrane</keyword>
<keyword evidence="4 7" id="KW-0812">Transmembrane</keyword>
<feature type="transmembrane region" description="Helical" evidence="7">
    <location>
        <begin position="65"/>
        <end position="84"/>
    </location>
</feature>
<feature type="transmembrane region" description="Helical" evidence="7">
    <location>
        <begin position="219"/>
        <end position="241"/>
    </location>
</feature>
<organism evidence="9 10">
    <name type="scientific">Paenibacillus thalictri</name>
    <dbReference type="NCBI Taxonomy" id="2527873"/>
    <lineage>
        <taxon>Bacteria</taxon>
        <taxon>Bacillati</taxon>
        <taxon>Bacillota</taxon>
        <taxon>Bacilli</taxon>
        <taxon>Bacillales</taxon>
        <taxon>Paenibacillaceae</taxon>
        <taxon>Paenibacillus</taxon>
    </lineage>
</organism>
<dbReference type="PANTHER" id="PTHR30151">
    <property type="entry name" value="ALKANE SULFONATE ABC TRANSPORTER-RELATED, MEMBRANE SUBUNIT"/>
    <property type="match status" value="1"/>
</dbReference>
<dbReference type="CDD" id="cd06261">
    <property type="entry name" value="TM_PBP2"/>
    <property type="match status" value="1"/>
</dbReference>
<evidence type="ECO:0000256" key="4">
    <source>
        <dbReference type="ARBA" id="ARBA00022692"/>
    </source>
</evidence>
<evidence type="ECO:0000256" key="5">
    <source>
        <dbReference type="ARBA" id="ARBA00022989"/>
    </source>
</evidence>
<dbReference type="PROSITE" id="PS50928">
    <property type="entry name" value="ABC_TM1"/>
    <property type="match status" value="1"/>
</dbReference>
<keyword evidence="2 7" id="KW-0813">Transport</keyword>
<feature type="transmembrane region" description="Helical" evidence="7">
    <location>
        <begin position="124"/>
        <end position="143"/>
    </location>
</feature>
<reference evidence="9 10" key="1">
    <citation type="submission" date="2019-02" db="EMBL/GenBank/DDBJ databases">
        <title>Paenibacillus sp. nov., isolated from surface-sterilized tissue of Thalictrum simplex L.</title>
        <authorList>
            <person name="Tuo L."/>
        </authorList>
    </citation>
    <scope>NUCLEOTIDE SEQUENCE [LARGE SCALE GENOMIC DNA]</scope>
    <source>
        <strain evidence="9 10">N2SHLJ1</strain>
    </source>
</reference>
<feature type="transmembrane region" description="Helical" evidence="7">
    <location>
        <begin position="7"/>
        <end position="27"/>
    </location>
</feature>
<dbReference type="Pfam" id="PF00528">
    <property type="entry name" value="BPD_transp_1"/>
    <property type="match status" value="1"/>
</dbReference>
<accession>A0A4Q9DEP0</accession>
<dbReference type="AlphaFoldDB" id="A0A4Q9DEP0"/>
<dbReference type="InterPro" id="IPR000515">
    <property type="entry name" value="MetI-like"/>
</dbReference>
<evidence type="ECO:0000256" key="7">
    <source>
        <dbReference type="RuleBase" id="RU363032"/>
    </source>
</evidence>
<evidence type="ECO:0000256" key="3">
    <source>
        <dbReference type="ARBA" id="ARBA00022475"/>
    </source>
</evidence>
<dbReference type="EMBL" id="SIRE01000038">
    <property type="protein sequence ID" value="TBL69362.1"/>
    <property type="molecule type" value="Genomic_DNA"/>
</dbReference>
<feature type="transmembrane region" description="Helical" evidence="7">
    <location>
        <begin position="96"/>
        <end position="118"/>
    </location>
</feature>
<dbReference type="OrthoDB" id="9804353at2"/>
<keyword evidence="3" id="KW-1003">Cell membrane</keyword>
<comment type="similarity">
    <text evidence="7">Belongs to the binding-protein-dependent transport system permease family.</text>
</comment>
<sequence length="256" mass="28457">MAKIRVVVEYFVAIAILVLVWYAYVVAFEVPEFILPLPAEVGKAFIEMFSSQNVLHHFSVTAGEVLAGFVLGIVLGYVIGYSIGKVKVLEEALMPYILLAQTAPKIALAPLFVIWFGLGFTSKLVLIISMVFFPVMLGAVFGLKSITYNMKCLMQITGLNWWQKIVQVELPYSLPQIFAGLKVGMVQAVIASIVAEWISGESGLGYLLVYNSTTYNTPMLFASIIYTIVVGIIFYALIGFLEDRFLFWHESKQIGK</sequence>